<evidence type="ECO:0000256" key="3">
    <source>
        <dbReference type="ARBA" id="ARBA00022461"/>
    </source>
</evidence>
<keyword evidence="14" id="KW-1185">Reference proteome</keyword>
<dbReference type="PANTHER" id="PTHR11690">
    <property type="entry name" value="AMILORIDE-SENSITIVE SODIUM CHANNEL-RELATED"/>
    <property type="match status" value="1"/>
</dbReference>
<keyword evidence="8 12" id="KW-0472">Membrane</keyword>
<dbReference type="Pfam" id="PF00858">
    <property type="entry name" value="ASC"/>
    <property type="match status" value="1"/>
</dbReference>
<dbReference type="AlphaFoldDB" id="A0A267H6C5"/>
<evidence type="ECO:0000256" key="4">
    <source>
        <dbReference type="ARBA" id="ARBA00022692"/>
    </source>
</evidence>
<dbReference type="STRING" id="282301.A0A267H6C5"/>
<dbReference type="PRINTS" id="PR01078">
    <property type="entry name" value="AMINACHANNEL"/>
</dbReference>
<dbReference type="Gene3D" id="2.60.470.10">
    <property type="entry name" value="Acid-sensing ion channels like domains"/>
    <property type="match status" value="1"/>
</dbReference>
<evidence type="ECO:0000313" key="13">
    <source>
        <dbReference type="EMBL" id="PAA93102.1"/>
    </source>
</evidence>
<sequence length="616" mass="69941">MSKTLAFPKFLVSTFIENTTIRGIKKCYTTKYSALRLLWLLYLISMTVLLGYGTCDLFNEFFEYHKSYQIEKRLNDPTPFPSLTICSMSPFSARALKLWREGRIASPAEFSRQLRRGMGDFLRDGRYKEAASLFHSDKVSTYFQFINESSAKQLAYSFNDLMPFCIMRHSANGNPSVAHEEDCEFQESSSFHHPDFFFCHDLELLQPDSSYVSSLSILLSNAHQNEMLMHDFNLTESDLEDSSSEDYAFNVFNEASGFRIVLHEPGTYPLIDTQSFSVQMQTSTLIKYRPVKVEKQNYPEGECSEASQLPIIQDDDSKYLYTFDACLSSHIGQLITEKCNCTSTYHVRPLASDAQEKAPYCGFYSAEHPMDFIRRLNCVRNLNLSELTNSVSQTECPKRCSFFHYESQLSAADWFPRLWQIHWMSDISSALNAITERPVSRKAVEKLEQLLSFSQLELIATAPQVTRLHRLEKRLSKKMALVTVSRFDYTTQVNRETLQISLSALLSRLGGMGGLTLGVTVTTAFELLELLYLSSKRLLRSCGFTAKQPAAAGAGATEEADENFARALGSLPRSRQNGDFRTAANDIEDAETQLPLLILSKPLPSFYDNCPTECVR</sequence>
<dbReference type="GO" id="GO:0005886">
    <property type="term" value="C:plasma membrane"/>
    <property type="evidence" value="ECO:0007669"/>
    <property type="project" value="TreeGrafter"/>
</dbReference>
<accession>A0A267H6C5</accession>
<evidence type="ECO:0000256" key="2">
    <source>
        <dbReference type="ARBA" id="ARBA00022448"/>
    </source>
</evidence>
<keyword evidence="9 11" id="KW-0739">Sodium transport</keyword>
<keyword evidence="2 11" id="KW-0813">Transport</keyword>
<evidence type="ECO:0000256" key="8">
    <source>
        <dbReference type="ARBA" id="ARBA00023136"/>
    </source>
</evidence>
<evidence type="ECO:0000256" key="5">
    <source>
        <dbReference type="ARBA" id="ARBA00022989"/>
    </source>
</evidence>
<keyword evidence="7 11" id="KW-0406">Ion transport</keyword>
<dbReference type="GO" id="GO:0015280">
    <property type="term" value="F:ligand-gated sodium channel activity"/>
    <property type="evidence" value="ECO:0007669"/>
    <property type="project" value="TreeGrafter"/>
</dbReference>
<dbReference type="InterPro" id="IPR001873">
    <property type="entry name" value="ENaC"/>
</dbReference>
<feature type="transmembrane region" description="Helical" evidence="12">
    <location>
        <begin position="34"/>
        <end position="53"/>
    </location>
</feature>
<evidence type="ECO:0000313" key="14">
    <source>
        <dbReference type="Proteomes" id="UP000215902"/>
    </source>
</evidence>
<evidence type="ECO:0000256" key="11">
    <source>
        <dbReference type="RuleBase" id="RU000679"/>
    </source>
</evidence>
<comment type="caution">
    <text evidence="13">The sequence shown here is derived from an EMBL/GenBank/DDBJ whole genome shotgun (WGS) entry which is preliminary data.</text>
</comment>
<keyword evidence="4 11" id="KW-0812">Transmembrane</keyword>
<keyword evidence="3 11" id="KW-0894">Sodium channel</keyword>
<dbReference type="Gene3D" id="1.10.287.770">
    <property type="entry name" value="YojJ-like"/>
    <property type="match status" value="1"/>
</dbReference>
<keyword evidence="5 12" id="KW-1133">Transmembrane helix</keyword>
<dbReference type="EMBL" id="NIVC01000033">
    <property type="protein sequence ID" value="PAA93102.1"/>
    <property type="molecule type" value="Genomic_DNA"/>
</dbReference>
<keyword evidence="10 11" id="KW-0407">Ion channel</keyword>
<evidence type="ECO:0008006" key="15">
    <source>
        <dbReference type="Google" id="ProtNLM"/>
    </source>
</evidence>
<evidence type="ECO:0000256" key="12">
    <source>
        <dbReference type="SAM" id="Phobius"/>
    </source>
</evidence>
<protein>
    <recommendedName>
        <fullName evidence="15">Amiloride-sensitive sodium channel</fullName>
    </recommendedName>
</protein>
<evidence type="ECO:0000256" key="6">
    <source>
        <dbReference type="ARBA" id="ARBA00023053"/>
    </source>
</evidence>
<dbReference type="PANTHER" id="PTHR11690:SF248">
    <property type="entry name" value="PICKPOCKET 17, ISOFORM A"/>
    <property type="match status" value="1"/>
</dbReference>
<evidence type="ECO:0000256" key="9">
    <source>
        <dbReference type="ARBA" id="ARBA00023201"/>
    </source>
</evidence>
<evidence type="ECO:0000256" key="1">
    <source>
        <dbReference type="ARBA" id="ARBA00004141"/>
    </source>
</evidence>
<keyword evidence="6" id="KW-0915">Sodium</keyword>
<organism evidence="13 14">
    <name type="scientific">Macrostomum lignano</name>
    <dbReference type="NCBI Taxonomy" id="282301"/>
    <lineage>
        <taxon>Eukaryota</taxon>
        <taxon>Metazoa</taxon>
        <taxon>Spiralia</taxon>
        <taxon>Lophotrochozoa</taxon>
        <taxon>Platyhelminthes</taxon>
        <taxon>Rhabditophora</taxon>
        <taxon>Macrostomorpha</taxon>
        <taxon>Macrostomida</taxon>
        <taxon>Macrostomidae</taxon>
        <taxon>Macrostomum</taxon>
    </lineage>
</organism>
<dbReference type="OrthoDB" id="6238402at2759"/>
<evidence type="ECO:0000256" key="10">
    <source>
        <dbReference type="ARBA" id="ARBA00023303"/>
    </source>
</evidence>
<name>A0A267H6C5_9PLAT</name>
<gene>
    <name evidence="13" type="ORF">BOX15_Mlig016990g2</name>
</gene>
<reference evidence="13 14" key="1">
    <citation type="submission" date="2017-06" db="EMBL/GenBank/DDBJ databases">
        <title>A platform for efficient transgenesis in Macrostomum lignano, a flatworm model organism for stem cell research.</title>
        <authorList>
            <person name="Berezikov E."/>
        </authorList>
    </citation>
    <scope>NUCLEOTIDE SEQUENCE [LARGE SCALE GENOMIC DNA]</scope>
    <source>
        <strain evidence="13">DV1</strain>
        <tissue evidence="13">Whole organism</tissue>
    </source>
</reference>
<comment type="similarity">
    <text evidence="11">Belongs to the amiloride-sensitive sodium channel (TC 1.A.6) family.</text>
</comment>
<evidence type="ECO:0000256" key="7">
    <source>
        <dbReference type="ARBA" id="ARBA00023065"/>
    </source>
</evidence>
<dbReference type="Proteomes" id="UP000215902">
    <property type="component" value="Unassembled WGS sequence"/>
</dbReference>
<proteinExistence type="inferred from homology"/>
<comment type="subcellular location">
    <subcellularLocation>
        <location evidence="1">Membrane</location>
        <topology evidence="1">Multi-pass membrane protein</topology>
    </subcellularLocation>
</comment>